<evidence type="ECO:0000313" key="2">
    <source>
        <dbReference type="EMBL" id="ONK72979.1"/>
    </source>
</evidence>
<dbReference type="EMBL" id="CM007384">
    <property type="protein sequence ID" value="ONK72979.1"/>
    <property type="molecule type" value="Genomic_DNA"/>
</dbReference>
<dbReference type="AlphaFoldDB" id="A0A5P1F8A4"/>
<organism evidence="2 3">
    <name type="scientific">Asparagus officinalis</name>
    <name type="common">Garden asparagus</name>
    <dbReference type="NCBI Taxonomy" id="4686"/>
    <lineage>
        <taxon>Eukaryota</taxon>
        <taxon>Viridiplantae</taxon>
        <taxon>Streptophyta</taxon>
        <taxon>Embryophyta</taxon>
        <taxon>Tracheophyta</taxon>
        <taxon>Spermatophyta</taxon>
        <taxon>Magnoliopsida</taxon>
        <taxon>Liliopsida</taxon>
        <taxon>Asparagales</taxon>
        <taxon>Asparagaceae</taxon>
        <taxon>Asparagoideae</taxon>
        <taxon>Asparagus</taxon>
    </lineage>
</organism>
<dbReference type="Gramene" id="ONK72979">
    <property type="protein sequence ID" value="ONK72979"/>
    <property type="gene ID" value="A4U43_C04F25670"/>
</dbReference>
<accession>A0A5P1F8A4</accession>
<keyword evidence="3" id="KW-1185">Reference proteome</keyword>
<feature type="region of interest" description="Disordered" evidence="1">
    <location>
        <begin position="44"/>
        <end position="76"/>
    </location>
</feature>
<sequence>MAPHYAILGGRVCYSKASVDHHNYYGHDRTSSGRVVSLLQRKESHAIPAQEPRAEPSGKEPILLEQKNPDDGPDLDTMDGAAHTSLLASGEFEPVADFDGASRVLEFDPTIDMIINPTPTPVAVA</sequence>
<reference evidence="3" key="1">
    <citation type="journal article" date="2017" name="Nat. Commun.">
        <title>The asparagus genome sheds light on the origin and evolution of a young Y chromosome.</title>
        <authorList>
            <person name="Harkess A."/>
            <person name="Zhou J."/>
            <person name="Xu C."/>
            <person name="Bowers J.E."/>
            <person name="Van der Hulst R."/>
            <person name="Ayyampalayam S."/>
            <person name="Mercati F."/>
            <person name="Riccardi P."/>
            <person name="McKain M.R."/>
            <person name="Kakrana A."/>
            <person name="Tang H."/>
            <person name="Ray J."/>
            <person name="Groenendijk J."/>
            <person name="Arikit S."/>
            <person name="Mathioni S.M."/>
            <person name="Nakano M."/>
            <person name="Shan H."/>
            <person name="Telgmann-Rauber A."/>
            <person name="Kanno A."/>
            <person name="Yue Z."/>
            <person name="Chen H."/>
            <person name="Li W."/>
            <person name="Chen Y."/>
            <person name="Xu X."/>
            <person name="Zhang Y."/>
            <person name="Luo S."/>
            <person name="Chen H."/>
            <person name="Gao J."/>
            <person name="Mao Z."/>
            <person name="Pires J.C."/>
            <person name="Luo M."/>
            <person name="Kudrna D."/>
            <person name="Wing R.A."/>
            <person name="Meyers B.C."/>
            <person name="Yi K."/>
            <person name="Kong H."/>
            <person name="Lavrijsen P."/>
            <person name="Sunseri F."/>
            <person name="Falavigna A."/>
            <person name="Ye Y."/>
            <person name="Leebens-Mack J.H."/>
            <person name="Chen G."/>
        </authorList>
    </citation>
    <scope>NUCLEOTIDE SEQUENCE [LARGE SCALE GENOMIC DNA]</scope>
    <source>
        <strain evidence="3">cv. DH0086</strain>
    </source>
</reference>
<name>A0A5P1F8A4_ASPOF</name>
<evidence type="ECO:0000256" key="1">
    <source>
        <dbReference type="SAM" id="MobiDB-lite"/>
    </source>
</evidence>
<evidence type="ECO:0000313" key="3">
    <source>
        <dbReference type="Proteomes" id="UP000243459"/>
    </source>
</evidence>
<proteinExistence type="predicted"/>
<protein>
    <submittedName>
        <fullName evidence="2">Uncharacterized protein</fullName>
    </submittedName>
</protein>
<gene>
    <name evidence="2" type="ORF">A4U43_C04F25670</name>
</gene>
<dbReference type="Proteomes" id="UP000243459">
    <property type="component" value="Chromosome 4"/>
</dbReference>